<accession>A0A645HME4</accession>
<dbReference type="Gene3D" id="3.40.140.40">
    <property type="entry name" value="Domain of unknown function (DUF1846), C-terminal subdomain"/>
    <property type="match status" value="1"/>
</dbReference>
<gene>
    <name evidence="3" type="ORF">SDC9_184143</name>
</gene>
<dbReference type="Pfam" id="PF08903">
    <property type="entry name" value="DUF1846"/>
    <property type="match status" value="1"/>
</dbReference>
<name>A0A645HME4_9ZZZZ</name>
<feature type="domain" description="DUF1846" evidence="1">
    <location>
        <begin position="1"/>
        <end position="55"/>
    </location>
</feature>
<dbReference type="InterPro" id="IPR048441">
    <property type="entry name" value="DUF1846_C"/>
</dbReference>
<reference evidence="3" key="1">
    <citation type="submission" date="2019-08" db="EMBL/GenBank/DDBJ databases">
        <authorList>
            <person name="Kucharzyk K."/>
            <person name="Murdoch R.W."/>
            <person name="Higgins S."/>
            <person name="Loffler F."/>
        </authorList>
    </citation>
    <scope>NUCLEOTIDE SEQUENCE</scope>
</reference>
<proteinExistence type="predicted"/>
<dbReference type="Gene3D" id="1.20.1570.10">
    <property type="entry name" value="dip2346 domain like"/>
    <property type="match status" value="1"/>
</dbReference>
<organism evidence="3">
    <name type="scientific">bioreactor metagenome</name>
    <dbReference type="NCBI Taxonomy" id="1076179"/>
    <lineage>
        <taxon>unclassified sequences</taxon>
        <taxon>metagenomes</taxon>
        <taxon>ecological metagenomes</taxon>
    </lineage>
</organism>
<dbReference type="AlphaFoldDB" id="A0A645HME4"/>
<dbReference type="EMBL" id="VSSQ01090879">
    <property type="protein sequence ID" value="MPN36633.1"/>
    <property type="molecule type" value="Genomic_DNA"/>
</dbReference>
<comment type="caution">
    <text evidence="3">The sequence shown here is derived from an EMBL/GenBank/DDBJ whole genome shotgun (WGS) entry which is preliminary data.</text>
</comment>
<dbReference type="Pfam" id="PF20921">
    <property type="entry name" value="DUF1846_C"/>
    <property type="match status" value="1"/>
</dbReference>
<feature type="domain" description="DUF1846" evidence="2">
    <location>
        <begin position="61"/>
        <end position="212"/>
    </location>
</feature>
<evidence type="ECO:0000313" key="3">
    <source>
        <dbReference type="EMBL" id="MPN36633.1"/>
    </source>
</evidence>
<evidence type="ECO:0000259" key="2">
    <source>
        <dbReference type="Pfam" id="PF20921"/>
    </source>
</evidence>
<evidence type="ECO:0000259" key="1">
    <source>
        <dbReference type="Pfam" id="PF08903"/>
    </source>
</evidence>
<sequence length="216" mass="23652">MGVNMAGNCIADEAAVIRAAKEEIVRRYFWTLCDQKRGTTSEGAVIKLELLLKQAGTGPDDRKVVNAVRGHPEVKTKPVSAIELPNGKIVTGKESSMMVAPSAMMLNAVKELADIEDNVHLLSPYVLEPVQELKVKYMGGSSPRLHLDETLISLSVCAITNPMAEKVLQQLPKLKGCEFHSSVMLEPGDETVLRSLGVNVTCEPRFRTNSLYQKGY</sequence>
<protein>
    <submittedName>
        <fullName evidence="3">Uncharacterized protein</fullName>
    </submittedName>
</protein>
<dbReference type="InterPro" id="IPR048496">
    <property type="entry name" value="DUF1846_N"/>
</dbReference>